<dbReference type="Proteomes" id="UP000184048">
    <property type="component" value="Unassembled WGS sequence"/>
</dbReference>
<dbReference type="InterPro" id="IPR039910">
    <property type="entry name" value="D15-like"/>
</dbReference>
<keyword evidence="6" id="KW-0998">Cell outer membrane</keyword>
<evidence type="ECO:0000256" key="3">
    <source>
        <dbReference type="ARBA" id="ARBA00022692"/>
    </source>
</evidence>
<proteinExistence type="predicted"/>
<dbReference type="GO" id="GO:0071709">
    <property type="term" value="P:membrane assembly"/>
    <property type="evidence" value="ECO:0007669"/>
    <property type="project" value="InterPro"/>
</dbReference>
<feature type="signal peptide" evidence="7">
    <location>
        <begin position="1"/>
        <end position="23"/>
    </location>
</feature>
<keyword evidence="5" id="KW-0472">Membrane</keyword>
<dbReference type="RefSeq" id="WP_072836612.1">
    <property type="nucleotide sequence ID" value="NZ_FQUU01000018.1"/>
</dbReference>
<protein>
    <submittedName>
        <fullName evidence="9">Beta-barrel assembly machine subunit BamA</fullName>
    </submittedName>
</protein>
<dbReference type="PROSITE" id="PS51779">
    <property type="entry name" value="POTRA"/>
    <property type="match status" value="2"/>
</dbReference>
<evidence type="ECO:0000313" key="10">
    <source>
        <dbReference type="Proteomes" id="UP000184048"/>
    </source>
</evidence>
<evidence type="ECO:0000256" key="2">
    <source>
        <dbReference type="ARBA" id="ARBA00022452"/>
    </source>
</evidence>
<dbReference type="InterPro" id="IPR010827">
    <property type="entry name" value="BamA/TamA_POTRA"/>
</dbReference>
<dbReference type="InterPro" id="IPR023707">
    <property type="entry name" value="OM_assembly_BamA"/>
</dbReference>
<dbReference type="PANTHER" id="PTHR12815:SF47">
    <property type="entry name" value="TRANSLOCATION AND ASSEMBLY MODULE SUBUNIT TAMA"/>
    <property type="match status" value="1"/>
</dbReference>
<evidence type="ECO:0000259" key="8">
    <source>
        <dbReference type="PROSITE" id="PS51779"/>
    </source>
</evidence>
<accession>A0A1M5EDA0</accession>
<gene>
    <name evidence="9" type="ORF">SAMN02745131_03483</name>
</gene>
<dbReference type="Gene3D" id="2.40.160.50">
    <property type="entry name" value="membrane protein fhac: a member of the omp85/tpsb transporter family"/>
    <property type="match status" value="1"/>
</dbReference>
<feature type="chain" id="PRO_5013087220" evidence="7">
    <location>
        <begin position="24"/>
        <end position="909"/>
    </location>
</feature>
<dbReference type="Gene3D" id="3.10.20.310">
    <property type="entry name" value="membrane protein fhac"/>
    <property type="match status" value="5"/>
</dbReference>
<keyword evidence="10" id="KW-1185">Reference proteome</keyword>
<organism evidence="9 10">
    <name type="scientific">Flavisolibacter ginsengisoli DSM 18119</name>
    <dbReference type="NCBI Taxonomy" id="1121884"/>
    <lineage>
        <taxon>Bacteria</taxon>
        <taxon>Pseudomonadati</taxon>
        <taxon>Bacteroidota</taxon>
        <taxon>Chitinophagia</taxon>
        <taxon>Chitinophagales</taxon>
        <taxon>Chitinophagaceae</taxon>
        <taxon>Flavisolibacter</taxon>
    </lineage>
</organism>
<reference evidence="9 10" key="1">
    <citation type="submission" date="2016-11" db="EMBL/GenBank/DDBJ databases">
        <authorList>
            <person name="Jaros S."/>
            <person name="Januszkiewicz K."/>
            <person name="Wedrychowicz H."/>
        </authorList>
    </citation>
    <scope>NUCLEOTIDE SEQUENCE [LARGE SCALE GENOMIC DNA]</scope>
    <source>
        <strain evidence="9 10">DSM 18119</strain>
    </source>
</reference>
<dbReference type="PIRSF" id="PIRSF006076">
    <property type="entry name" value="OM_assembly_OMP85"/>
    <property type="match status" value="1"/>
</dbReference>
<keyword evidence="4 7" id="KW-0732">Signal</keyword>
<feature type="domain" description="POTRA" evidence="8">
    <location>
        <begin position="428"/>
        <end position="503"/>
    </location>
</feature>
<dbReference type="Pfam" id="PF07244">
    <property type="entry name" value="POTRA"/>
    <property type="match status" value="4"/>
</dbReference>
<evidence type="ECO:0000256" key="4">
    <source>
        <dbReference type="ARBA" id="ARBA00022729"/>
    </source>
</evidence>
<comment type="subcellular location">
    <subcellularLocation>
        <location evidence="1">Membrane</location>
    </subcellularLocation>
</comment>
<dbReference type="OrthoDB" id="9802086at2"/>
<feature type="domain" description="POTRA" evidence="8">
    <location>
        <begin position="48"/>
        <end position="123"/>
    </location>
</feature>
<dbReference type="InterPro" id="IPR034746">
    <property type="entry name" value="POTRA"/>
</dbReference>
<name>A0A1M5EDA0_9BACT</name>
<keyword evidence="3" id="KW-0812">Transmembrane</keyword>
<sequence>MRRFLSGILTLSLCTLIASISYGQDTTKVTSVDPDLLALQNSRIPKEYTINSVKVTGLTTLDSAIVLSISGIQRGDKVMIPGGDIFSKAITNLWRQRFFSNVEIFITGVHEDRIDLEINVQERPKLGNIKFTGIKKSEAEEIQGKAGLVRQTIITENTRRNAIEAIRKYYTEKGFMNVQVDIEEKPDPAFANSNSLTFHINKGNKVKVNEINFFGNETVGDLQLKKQLKGTKERTKFTLNPTKTPSPFGENNNLSFGEYVKEYGFLSLSKTKALLDPYFRFKLFSSAKFDRKKFEEDLQGVVNYYNSQGYRDAQIIDTALYYNKDGNLQVDIKVSEGNKYYFGNIGWRGNTKYPDSLLNVILGINKGDIYNIDILNKRLGKQLSAEGGDIGSLYQDDGYLFFHADPVETSVYNDTIDYEIRIVEGPQARYRNITISGNEKTKDYVIRRELKTMPGELFSRTDLIRSQRELANLQYFNQEKINPNVVPNQDDGTVDINWELEEKSSDQLELSAGWGGGVGLTGTLGVTFNNFSIKNIFKKDSWDPLPQGDGQKLSLRYQSNGRAYNSYNFSFTEPWLGGKKRNSFTVALYRSKFSNAYNYSTGMFDKAKSDTNYLKTFGASVSLGKTLKWPDDFFTLVYSLNYTKYSMRNYPIFSGFDNGTSNNVSFKIALQRSSVYDPTFPRSGSNFVASVQLTPPYSMLNPDLVTSGNPYKNPEYHKWRFTSEWFVPIGKPTGADKNRQFVLKLAAKFGFMGRYNSKLEVSPFERFQLGGDGLTNSYGLLGYDVVSLRGYPVFETSDPSINNPDQTSTNKFFTIFNKYSLELRYPLVTNPGSTIYGLTFFDAANGWYNFKEYNPFRLRRSVGVGMRFFLPMFGLLGFDYGVGLDRLQPGANRFKNATRFTFMLGFEPE</sequence>
<evidence type="ECO:0000256" key="7">
    <source>
        <dbReference type="SAM" id="SignalP"/>
    </source>
</evidence>
<dbReference type="STRING" id="1121884.SAMN02745131_03483"/>
<evidence type="ECO:0000313" key="9">
    <source>
        <dbReference type="EMBL" id="SHF77233.1"/>
    </source>
</evidence>
<keyword evidence="2" id="KW-1134">Transmembrane beta strand</keyword>
<dbReference type="AlphaFoldDB" id="A0A1M5EDA0"/>
<evidence type="ECO:0000256" key="1">
    <source>
        <dbReference type="ARBA" id="ARBA00004370"/>
    </source>
</evidence>
<dbReference type="EMBL" id="FQUU01000018">
    <property type="protein sequence ID" value="SHF77233.1"/>
    <property type="molecule type" value="Genomic_DNA"/>
</dbReference>
<evidence type="ECO:0000256" key="6">
    <source>
        <dbReference type="ARBA" id="ARBA00023237"/>
    </source>
</evidence>
<dbReference type="GO" id="GO:0019867">
    <property type="term" value="C:outer membrane"/>
    <property type="evidence" value="ECO:0007669"/>
    <property type="project" value="InterPro"/>
</dbReference>
<evidence type="ECO:0000256" key="5">
    <source>
        <dbReference type="ARBA" id="ARBA00023136"/>
    </source>
</evidence>
<dbReference type="PANTHER" id="PTHR12815">
    <property type="entry name" value="SORTING AND ASSEMBLY MACHINERY SAMM50 PROTEIN FAMILY MEMBER"/>
    <property type="match status" value="1"/>
</dbReference>